<proteinExistence type="predicted"/>
<feature type="compositionally biased region" description="Basic and acidic residues" evidence="1">
    <location>
        <begin position="153"/>
        <end position="169"/>
    </location>
</feature>
<dbReference type="PROSITE" id="PS51257">
    <property type="entry name" value="PROKAR_LIPOPROTEIN"/>
    <property type="match status" value="1"/>
</dbReference>
<feature type="signal peptide" evidence="2">
    <location>
        <begin position="1"/>
        <end position="20"/>
    </location>
</feature>
<feature type="chain" id="PRO_5021963016" description="Lipoprotein" evidence="2">
    <location>
        <begin position="21"/>
        <end position="169"/>
    </location>
</feature>
<dbReference type="RefSeq" id="WP_145634672.1">
    <property type="nucleotide sequence ID" value="NZ_VIWP01000002.1"/>
</dbReference>
<dbReference type="Proteomes" id="UP000320653">
    <property type="component" value="Unassembled WGS sequence"/>
</dbReference>
<name>A0A561R2F7_9HYPH</name>
<reference evidence="3 4" key="1">
    <citation type="submission" date="2019-06" db="EMBL/GenBank/DDBJ databases">
        <title>Sorghum-associated microbial communities from plants grown in Nebraska, USA.</title>
        <authorList>
            <person name="Schachtman D."/>
        </authorList>
    </citation>
    <scope>NUCLEOTIDE SEQUENCE [LARGE SCALE GENOMIC DNA]</scope>
    <source>
        <strain evidence="3 4">1225</strain>
    </source>
</reference>
<keyword evidence="4" id="KW-1185">Reference proteome</keyword>
<organism evidence="3 4">
    <name type="scientific">Neorhizobium alkalisoli</name>
    <dbReference type="NCBI Taxonomy" id="528178"/>
    <lineage>
        <taxon>Bacteria</taxon>
        <taxon>Pseudomonadati</taxon>
        <taxon>Pseudomonadota</taxon>
        <taxon>Alphaproteobacteria</taxon>
        <taxon>Hyphomicrobiales</taxon>
        <taxon>Rhizobiaceae</taxon>
        <taxon>Rhizobium/Agrobacterium group</taxon>
        <taxon>Neorhizobium</taxon>
    </lineage>
</organism>
<evidence type="ECO:0000256" key="2">
    <source>
        <dbReference type="SAM" id="SignalP"/>
    </source>
</evidence>
<protein>
    <recommendedName>
        <fullName evidence="5">Lipoprotein</fullName>
    </recommendedName>
</protein>
<comment type="caution">
    <text evidence="3">The sequence shown here is derived from an EMBL/GenBank/DDBJ whole genome shotgun (WGS) entry which is preliminary data.</text>
</comment>
<dbReference type="OrthoDB" id="7916166at2"/>
<sequence length="169" mass="18665">MRRRWLAATTLLLLTLAAGCQRESKGIYLEISGRIFVFNYRVATANYLVTLRRVAPIPDGSRVQAEFEDPHGGAPLVASEPLFAIDDRVSLTSPFLSCVRKDRPYKVHVRLVDSTGALLQEIETSVTSDVDQSVMPGKPLVVGPVYTPNPDVFKPDGSMDDRRTESCSQ</sequence>
<keyword evidence="2" id="KW-0732">Signal</keyword>
<accession>A0A561R2F7</accession>
<evidence type="ECO:0008006" key="5">
    <source>
        <dbReference type="Google" id="ProtNLM"/>
    </source>
</evidence>
<evidence type="ECO:0000313" key="4">
    <source>
        <dbReference type="Proteomes" id="UP000320653"/>
    </source>
</evidence>
<gene>
    <name evidence="3" type="ORF">FHW37_102428</name>
</gene>
<evidence type="ECO:0000313" key="3">
    <source>
        <dbReference type="EMBL" id="TWF56789.1"/>
    </source>
</evidence>
<dbReference type="EMBL" id="VIWP01000002">
    <property type="protein sequence ID" value="TWF56789.1"/>
    <property type="molecule type" value="Genomic_DNA"/>
</dbReference>
<dbReference type="AlphaFoldDB" id="A0A561R2F7"/>
<feature type="region of interest" description="Disordered" evidence="1">
    <location>
        <begin position="147"/>
        <end position="169"/>
    </location>
</feature>
<evidence type="ECO:0000256" key="1">
    <source>
        <dbReference type="SAM" id="MobiDB-lite"/>
    </source>
</evidence>